<reference evidence="1" key="1">
    <citation type="journal article" date="2023" name="G3 (Bethesda)">
        <title>Whole genome assembly and annotation of the endangered Caribbean coral Acropora cervicornis.</title>
        <authorList>
            <person name="Selwyn J.D."/>
            <person name="Vollmer S.V."/>
        </authorList>
    </citation>
    <scope>NUCLEOTIDE SEQUENCE</scope>
    <source>
        <strain evidence="1">K2</strain>
    </source>
</reference>
<protein>
    <submittedName>
        <fullName evidence="1">Uncharacterized protein</fullName>
    </submittedName>
</protein>
<reference evidence="1" key="2">
    <citation type="journal article" date="2023" name="Science">
        <title>Genomic signatures of disease resistance in endangered staghorn corals.</title>
        <authorList>
            <person name="Vollmer S.V."/>
            <person name="Selwyn J.D."/>
            <person name="Despard B.A."/>
            <person name="Roesel C.L."/>
        </authorList>
    </citation>
    <scope>NUCLEOTIDE SEQUENCE</scope>
    <source>
        <strain evidence="1">K2</strain>
    </source>
</reference>
<organism evidence="1 2">
    <name type="scientific">Acropora cervicornis</name>
    <name type="common">Staghorn coral</name>
    <dbReference type="NCBI Taxonomy" id="6130"/>
    <lineage>
        <taxon>Eukaryota</taxon>
        <taxon>Metazoa</taxon>
        <taxon>Cnidaria</taxon>
        <taxon>Anthozoa</taxon>
        <taxon>Hexacorallia</taxon>
        <taxon>Scleractinia</taxon>
        <taxon>Astrocoeniina</taxon>
        <taxon>Acroporidae</taxon>
        <taxon>Acropora</taxon>
    </lineage>
</organism>
<comment type="caution">
    <text evidence="1">The sequence shown here is derived from an EMBL/GenBank/DDBJ whole genome shotgun (WGS) entry which is preliminary data.</text>
</comment>
<keyword evidence="2" id="KW-1185">Reference proteome</keyword>
<proteinExistence type="predicted"/>
<accession>A0AAD9QMF5</accession>
<dbReference type="Proteomes" id="UP001249851">
    <property type="component" value="Unassembled WGS sequence"/>
</dbReference>
<name>A0AAD9QMF5_ACRCE</name>
<gene>
    <name evidence="1" type="ORF">P5673_012969</name>
</gene>
<dbReference type="EMBL" id="JARQWQ010000024">
    <property type="protein sequence ID" value="KAK2563951.1"/>
    <property type="molecule type" value="Genomic_DNA"/>
</dbReference>
<evidence type="ECO:0000313" key="1">
    <source>
        <dbReference type="EMBL" id="KAK2563951.1"/>
    </source>
</evidence>
<dbReference type="AlphaFoldDB" id="A0AAD9QMF5"/>
<sequence>MEASKNLNILHTGKSRGTEDSHLSHQILIFWRISTAENVILEKQKEEACVQAW</sequence>
<evidence type="ECO:0000313" key="2">
    <source>
        <dbReference type="Proteomes" id="UP001249851"/>
    </source>
</evidence>